<proteinExistence type="predicted"/>
<protein>
    <submittedName>
        <fullName evidence="1">Ornithine carbamoyltransferase</fullName>
    </submittedName>
</protein>
<keyword evidence="2" id="KW-1185">Reference proteome</keyword>
<sequence>MDAHSSKFPSLFSTVTGFTASRNTDCVSKLMRLLFAAPPLPGDVSSLLRFDEVPSYLKVNFRVSFADGVVGPCSVAGAALPLGCCAASDFSSKLDSSAQRSRMCVTPPVSVLATYRPLGDHRAVATSNGEWPRNVYRHTHLGAVEAALPSALHSAQICTSVAAAVASRWAVRGCACGWKSTELSEPRDPRQWLTRVILITPPAYEPCPEIDGP</sequence>
<reference evidence="1 2" key="1">
    <citation type="submission" date="2021-06" db="EMBL/GenBank/DDBJ databases">
        <title>Genome sequence of Babesia caballi.</title>
        <authorList>
            <person name="Yamagishi J."/>
            <person name="Kidaka T."/>
            <person name="Ochi A."/>
        </authorList>
    </citation>
    <scope>NUCLEOTIDE SEQUENCE [LARGE SCALE GENOMIC DNA]</scope>
    <source>
        <strain evidence="1">USDA-D6B2</strain>
    </source>
</reference>
<name>A0AAV4LLW2_BABCB</name>
<comment type="caution">
    <text evidence="1">The sequence shown here is derived from an EMBL/GenBank/DDBJ whole genome shotgun (WGS) entry which is preliminary data.</text>
</comment>
<evidence type="ECO:0000313" key="2">
    <source>
        <dbReference type="Proteomes" id="UP001497744"/>
    </source>
</evidence>
<dbReference type="AlphaFoldDB" id="A0AAV4LLW2"/>
<dbReference type="RefSeq" id="XP_067712808.1">
    <property type="nucleotide sequence ID" value="XM_067856707.1"/>
</dbReference>
<dbReference type="GeneID" id="94192220"/>
<evidence type="ECO:0000313" key="1">
    <source>
        <dbReference type="EMBL" id="GIX60737.1"/>
    </source>
</evidence>
<gene>
    <name evidence="1" type="ORF">BcabD6B2_01720</name>
</gene>
<organism evidence="1 2">
    <name type="scientific">Babesia caballi</name>
    <dbReference type="NCBI Taxonomy" id="5871"/>
    <lineage>
        <taxon>Eukaryota</taxon>
        <taxon>Sar</taxon>
        <taxon>Alveolata</taxon>
        <taxon>Apicomplexa</taxon>
        <taxon>Aconoidasida</taxon>
        <taxon>Piroplasmida</taxon>
        <taxon>Babesiidae</taxon>
        <taxon>Babesia</taxon>
    </lineage>
</organism>
<dbReference type="Proteomes" id="UP001497744">
    <property type="component" value="Unassembled WGS sequence"/>
</dbReference>
<accession>A0AAV4LLW2</accession>
<dbReference type="EMBL" id="BPLF01000001">
    <property type="protein sequence ID" value="GIX60737.1"/>
    <property type="molecule type" value="Genomic_DNA"/>
</dbReference>